<dbReference type="InterPro" id="IPR008983">
    <property type="entry name" value="Tumour_necrosis_fac-like_dom"/>
</dbReference>
<evidence type="ECO:0000313" key="3">
    <source>
        <dbReference type="EMBL" id="RXM93151.1"/>
    </source>
</evidence>
<sequence>MKNNENVASLWDTESSDLNDSGSSSAILKLEVGDHVYMRLHEGKQLYDDTANYNTFSGFLLFPF</sequence>
<dbReference type="SUPFAM" id="SSF49842">
    <property type="entry name" value="TNF-like"/>
    <property type="match status" value="1"/>
</dbReference>
<keyword evidence="4" id="KW-1185">Reference proteome</keyword>
<dbReference type="PROSITE" id="PS50871">
    <property type="entry name" value="C1Q"/>
    <property type="match status" value="1"/>
</dbReference>
<evidence type="ECO:0000259" key="2">
    <source>
        <dbReference type="PROSITE" id="PS50871"/>
    </source>
</evidence>
<proteinExistence type="predicted"/>
<comment type="caution">
    <text evidence="3">The sequence shown here is derived from an EMBL/GenBank/DDBJ whole genome shotgun (WGS) entry which is preliminary data.</text>
</comment>
<dbReference type="Gene3D" id="2.60.120.40">
    <property type="match status" value="1"/>
</dbReference>
<dbReference type="AlphaFoldDB" id="A0A444UY82"/>
<accession>A0A444UY82</accession>
<dbReference type="EMBL" id="SCEB01005069">
    <property type="protein sequence ID" value="RXM93151.1"/>
    <property type="molecule type" value="Genomic_DNA"/>
</dbReference>
<gene>
    <name evidence="3" type="ORF">EOD39_19386</name>
</gene>
<dbReference type="PRINTS" id="PR00007">
    <property type="entry name" value="COMPLEMNTC1Q"/>
</dbReference>
<dbReference type="Pfam" id="PF00386">
    <property type="entry name" value="C1q"/>
    <property type="match status" value="1"/>
</dbReference>
<evidence type="ECO:0000313" key="4">
    <source>
        <dbReference type="Proteomes" id="UP000289886"/>
    </source>
</evidence>
<feature type="domain" description="C1q" evidence="2">
    <location>
        <begin position="1"/>
        <end position="64"/>
    </location>
</feature>
<dbReference type="InterPro" id="IPR001073">
    <property type="entry name" value="C1q_dom"/>
</dbReference>
<protein>
    <submittedName>
        <fullName evidence="3">Complement C1q-like protein 4</fullName>
    </submittedName>
</protein>
<name>A0A444UY82_ACIRT</name>
<feature type="region of interest" description="Disordered" evidence="1">
    <location>
        <begin position="1"/>
        <end position="22"/>
    </location>
</feature>
<organism evidence="3 4">
    <name type="scientific">Acipenser ruthenus</name>
    <name type="common">Sterlet sturgeon</name>
    <dbReference type="NCBI Taxonomy" id="7906"/>
    <lineage>
        <taxon>Eukaryota</taxon>
        <taxon>Metazoa</taxon>
        <taxon>Chordata</taxon>
        <taxon>Craniata</taxon>
        <taxon>Vertebrata</taxon>
        <taxon>Euteleostomi</taxon>
        <taxon>Actinopterygii</taxon>
        <taxon>Chondrostei</taxon>
        <taxon>Acipenseriformes</taxon>
        <taxon>Acipenseridae</taxon>
        <taxon>Acipenser</taxon>
    </lineage>
</organism>
<reference evidence="3 4" key="1">
    <citation type="submission" date="2019-01" db="EMBL/GenBank/DDBJ databases">
        <title>Draft Genome and Complete Hox-Cluster Characterization of the Sterlet Sturgeon (Acipenser ruthenus).</title>
        <authorList>
            <person name="Wei Q."/>
        </authorList>
    </citation>
    <scope>NUCLEOTIDE SEQUENCE [LARGE SCALE GENOMIC DNA]</scope>
    <source>
        <strain evidence="3">WHYD16114868_AA</strain>
        <tissue evidence="3">Blood</tissue>
    </source>
</reference>
<evidence type="ECO:0000256" key="1">
    <source>
        <dbReference type="SAM" id="MobiDB-lite"/>
    </source>
</evidence>
<dbReference type="Proteomes" id="UP000289886">
    <property type="component" value="Unassembled WGS sequence"/>
</dbReference>